<evidence type="ECO:0000313" key="2">
    <source>
        <dbReference type="Proteomes" id="UP000189883"/>
    </source>
</evidence>
<dbReference type="AlphaFoldDB" id="A0A1S7DV14"/>
<organism evidence="1 2">
    <name type="scientific">Riemerella anatipestifer</name>
    <name type="common">Moraxella anatipestifer</name>
    <dbReference type="NCBI Taxonomy" id="34085"/>
    <lineage>
        <taxon>Bacteria</taxon>
        <taxon>Pseudomonadati</taxon>
        <taxon>Bacteroidota</taxon>
        <taxon>Flavobacteriia</taxon>
        <taxon>Flavobacteriales</taxon>
        <taxon>Weeksellaceae</taxon>
        <taxon>Riemerella</taxon>
    </lineage>
</organism>
<reference evidence="1 2" key="1">
    <citation type="submission" date="2015-06" db="EMBL/GenBank/DDBJ databases">
        <title>R. anatipestifer strain HXb2 is the most virulent strain so far, and the genome sequence would help us uncover the pathogenesis.</title>
        <authorList>
            <person name="Hu Q."/>
            <person name="Qi J."/>
            <person name="Bo H."/>
            <person name="Liu G."/>
            <person name="Tao M."/>
            <person name="Ding Y."/>
            <person name="Xue Y."/>
        </authorList>
    </citation>
    <scope>NUCLEOTIDE SEQUENCE [LARGE SCALE GENOMIC DNA]</scope>
    <source>
        <strain evidence="1 2">HXb2</strain>
    </source>
</reference>
<sequence length="166" mass="18455">MEAFREAILKITKEHSLNITAQITAGVVVSVSNNNTCKVERENLPPLEDVRLNAVEGNFDNLFLIIPRIGSQVLCATIEGNSEETTIVKYTEIDKVIITIGGAKFEMSGGKFDFKNENADLKQNNNDLLDALKNAKILTPNGVGRFAKSTKMKLDKIKEKNNELFR</sequence>
<name>A0A1S7DV14_RIEAN</name>
<gene>
    <name evidence="1" type="ORF">AB406_2032</name>
</gene>
<dbReference type="RefSeq" id="WP_079208145.1">
    <property type="nucleotide sequence ID" value="NZ_CP011859.1"/>
</dbReference>
<evidence type="ECO:0000313" key="1">
    <source>
        <dbReference type="EMBL" id="AQY22972.1"/>
    </source>
</evidence>
<dbReference type="Proteomes" id="UP000189883">
    <property type="component" value="Chromosome"/>
</dbReference>
<dbReference type="EMBL" id="CP011859">
    <property type="protein sequence ID" value="AQY22972.1"/>
    <property type="molecule type" value="Genomic_DNA"/>
</dbReference>
<accession>A0A1S7DV14</accession>
<proteinExistence type="predicted"/>
<protein>
    <submittedName>
        <fullName evidence="1">Uncharacterized protein</fullName>
    </submittedName>
</protein>